<organism evidence="3 4">
    <name type="scientific">Monodelphis domestica</name>
    <name type="common">Gray short-tailed opossum</name>
    <dbReference type="NCBI Taxonomy" id="13616"/>
    <lineage>
        <taxon>Eukaryota</taxon>
        <taxon>Metazoa</taxon>
        <taxon>Chordata</taxon>
        <taxon>Craniata</taxon>
        <taxon>Vertebrata</taxon>
        <taxon>Euteleostomi</taxon>
        <taxon>Mammalia</taxon>
        <taxon>Metatheria</taxon>
        <taxon>Didelphimorphia</taxon>
        <taxon>Didelphidae</taxon>
        <taxon>Monodelphis</taxon>
    </lineage>
</organism>
<feature type="domain" description="L1 transposable element dsRBD-like" evidence="2">
    <location>
        <begin position="118"/>
        <end position="175"/>
    </location>
</feature>
<dbReference type="GO" id="GO:0032197">
    <property type="term" value="P:retrotransposition"/>
    <property type="evidence" value="ECO:0000318"/>
    <property type="project" value="GO_Central"/>
</dbReference>
<dbReference type="Ensembl" id="ENSMODT00000088811.1">
    <property type="protein sequence ID" value="ENSMODP00000060300.1"/>
    <property type="gene ID" value="ENSMODG00000037835.1"/>
</dbReference>
<proteinExistence type="predicted"/>
<keyword evidence="4" id="KW-1185">Reference proteome</keyword>
<sequence>MEHLIHKTEDLENRSRRDNLRIIDLPENHHKRKSLDIILQKIIQENCPNILGQEEKMEIERIHTSPPVLNPQLITPRDVIAKFKNYQTKEKMIQAAKKKSFRYHGTTVRITQDLATSTLKDLKAWNLIFWKARELGLQPRIKYPSKLIIFLQGKVWSFNTIEEFQAFVKKRPNLNRKFDAQTQNSRESSKDSG</sequence>
<dbReference type="PANTHER" id="PTHR11505">
    <property type="entry name" value="L1 TRANSPOSABLE ELEMENT-RELATED"/>
    <property type="match status" value="1"/>
</dbReference>
<dbReference type="GO" id="GO:1990904">
    <property type="term" value="C:ribonucleoprotein complex"/>
    <property type="evidence" value="ECO:0000318"/>
    <property type="project" value="GO_Central"/>
</dbReference>
<reference evidence="3" key="3">
    <citation type="submission" date="2025-09" db="UniProtKB">
        <authorList>
            <consortium name="Ensembl"/>
        </authorList>
    </citation>
    <scope>IDENTIFICATION</scope>
</reference>
<evidence type="ECO:0000313" key="4">
    <source>
        <dbReference type="Proteomes" id="UP000002280"/>
    </source>
</evidence>
<dbReference type="GO" id="GO:0003727">
    <property type="term" value="F:single-stranded RNA binding"/>
    <property type="evidence" value="ECO:0000318"/>
    <property type="project" value="GO_Central"/>
</dbReference>
<dbReference type="Proteomes" id="UP000002280">
    <property type="component" value="Chromosome 5"/>
</dbReference>
<evidence type="ECO:0000259" key="1">
    <source>
        <dbReference type="Pfam" id="PF02994"/>
    </source>
</evidence>
<evidence type="ECO:0000313" key="3">
    <source>
        <dbReference type="Ensembl" id="ENSMODP00000060300.1"/>
    </source>
</evidence>
<accession>A0A5F8HJL8</accession>
<evidence type="ECO:0000259" key="2">
    <source>
        <dbReference type="Pfam" id="PF17490"/>
    </source>
</evidence>
<dbReference type="Pfam" id="PF02994">
    <property type="entry name" value="Transposase_22"/>
    <property type="match status" value="1"/>
</dbReference>
<dbReference type="AlphaFoldDB" id="A0A5F8HJL8"/>
<dbReference type="InterPro" id="IPR043636">
    <property type="entry name" value="L1_RRM_dom"/>
</dbReference>
<dbReference type="Pfam" id="PF17490">
    <property type="entry name" value="Tnp_22_dsRBD"/>
    <property type="match status" value="1"/>
</dbReference>
<dbReference type="InterPro" id="IPR035300">
    <property type="entry name" value="L1_dsRBD"/>
</dbReference>
<dbReference type="InParanoid" id="A0A5F8HJL8"/>
<dbReference type="FunFam" id="3.30.250.20:FF:000003">
    <property type="entry name" value="Uncharacterized protein"/>
    <property type="match status" value="1"/>
</dbReference>
<dbReference type="Gene3D" id="3.30.70.1820">
    <property type="entry name" value="L1 transposable element, RRM domain"/>
    <property type="match status" value="1"/>
</dbReference>
<dbReference type="InterPro" id="IPR042566">
    <property type="entry name" value="L1_C"/>
</dbReference>
<name>A0A5F8HJL8_MONDO</name>
<dbReference type="InterPro" id="IPR004244">
    <property type="entry name" value="Transposase_22"/>
</dbReference>
<dbReference type="Bgee" id="ENSMODG00000037835">
    <property type="expression patterns" value="Expressed in placenta and 2 other cell types or tissues"/>
</dbReference>
<feature type="domain" description="L1 transposable element RRM" evidence="1">
    <location>
        <begin position="17"/>
        <end position="113"/>
    </location>
</feature>
<reference evidence="3" key="2">
    <citation type="submission" date="2025-08" db="UniProtKB">
        <authorList>
            <consortium name="Ensembl"/>
        </authorList>
    </citation>
    <scope>IDENTIFICATION</scope>
</reference>
<reference evidence="3 4" key="1">
    <citation type="journal article" date="2007" name="Nature">
        <title>Genome of the marsupial Monodelphis domestica reveals innovation in non-coding sequences.</title>
        <authorList>
            <person name="Mikkelsen T.S."/>
            <person name="Wakefield M.J."/>
            <person name="Aken B."/>
            <person name="Amemiya C.T."/>
            <person name="Chang J.L."/>
            <person name="Duke S."/>
            <person name="Garber M."/>
            <person name="Gentles A.J."/>
            <person name="Goodstadt L."/>
            <person name="Heger A."/>
            <person name="Jurka J."/>
            <person name="Kamal M."/>
            <person name="Mauceli E."/>
            <person name="Searle S.M."/>
            <person name="Sharpe T."/>
            <person name="Baker M.L."/>
            <person name="Batzer M.A."/>
            <person name="Benos P.V."/>
            <person name="Belov K."/>
            <person name="Clamp M."/>
            <person name="Cook A."/>
            <person name="Cuff J."/>
            <person name="Das R."/>
            <person name="Davidow L."/>
            <person name="Deakin J.E."/>
            <person name="Fazzari M.J."/>
            <person name="Glass J.L."/>
            <person name="Grabherr M."/>
            <person name="Greally J.M."/>
            <person name="Gu W."/>
            <person name="Hore T.A."/>
            <person name="Huttley G.A."/>
            <person name="Kleber M."/>
            <person name="Jirtle R.L."/>
            <person name="Koina E."/>
            <person name="Lee J.T."/>
            <person name="Mahony S."/>
            <person name="Marra M.A."/>
            <person name="Miller R.D."/>
            <person name="Nicholls R.D."/>
            <person name="Oda M."/>
            <person name="Papenfuss A.T."/>
            <person name="Parra Z.E."/>
            <person name="Pollock D.D."/>
            <person name="Ray D.A."/>
            <person name="Schein J.E."/>
            <person name="Speed T.P."/>
            <person name="Thompson K."/>
            <person name="VandeBerg J.L."/>
            <person name="Wade C.M."/>
            <person name="Walker J.A."/>
            <person name="Waters P.D."/>
            <person name="Webber C."/>
            <person name="Weidman J.R."/>
            <person name="Xie X."/>
            <person name="Zody M.C."/>
            <person name="Baldwin J."/>
            <person name="Abdouelleil A."/>
            <person name="Abdulkadir J."/>
            <person name="Abebe A."/>
            <person name="Abera B."/>
            <person name="Abreu J."/>
            <person name="Acer S.C."/>
            <person name="Aftuck L."/>
            <person name="Alexander A."/>
            <person name="An P."/>
            <person name="Anderson E."/>
            <person name="Anderson S."/>
            <person name="Arachi H."/>
            <person name="Azer M."/>
            <person name="Bachantsang P."/>
            <person name="Barry A."/>
            <person name="Bayul T."/>
            <person name="Berlin A."/>
            <person name="Bessette D."/>
            <person name="Bloom T."/>
            <person name="Bloom T."/>
            <person name="Boguslavskiy L."/>
            <person name="Bonnet C."/>
            <person name="Boukhgalter B."/>
            <person name="Bourzgui I."/>
            <person name="Brown A."/>
            <person name="Cahill P."/>
            <person name="Channer S."/>
            <person name="Cheshatsang Y."/>
            <person name="Chuda L."/>
            <person name="Citroen M."/>
            <person name="Collymore A."/>
            <person name="Cooke P."/>
            <person name="Costello M."/>
            <person name="D'Aco K."/>
            <person name="Daza R."/>
            <person name="De Haan G."/>
            <person name="DeGray S."/>
            <person name="DeMaso C."/>
            <person name="Dhargay N."/>
            <person name="Dooley K."/>
            <person name="Dooley E."/>
            <person name="Doricent M."/>
            <person name="Dorje P."/>
            <person name="Dorjee K."/>
            <person name="Dupes A."/>
            <person name="Elong R."/>
            <person name="Falk J."/>
            <person name="Farina A."/>
            <person name="Faro S."/>
            <person name="Ferguson D."/>
            <person name="Fisher S."/>
            <person name="Foley C.D."/>
            <person name="Franke A."/>
            <person name="Friedrich D."/>
            <person name="Gadbois L."/>
            <person name="Gearin G."/>
            <person name="Gearin C.R."/>
            <person name="Giannoukos G."/>
            <person name="Goode T."/>
            <person name="Graham J."/>
            <person name="Grandbois E."/>
            <person name="Grewal S."/>
            <person name="Gyaltsen K."/>
            <person name="Hafez N."/>
            <person name="Hagos B."/>
            <person name="Hall J."/>
            <person name="Henson C."/>
            <person name="Hollinger A."/>
            <person name="Honan T."/>
            <person name="Huard M.D."/>
            <person name="Hughes L."/>
            <person name="Hurhula B."/>
            <person name="Husby M.E."/>
            <person name="Kamat A."/>
            <person name="Kanga B."/>
            <person name="Kashin S."/>
            <person name="Khazanovich D."/>
            <person name="Kisner P."/>
            <person name="Lance K."/>
            <person name="Lara M."/>
            <person name="Lee W."/>
            <person name="Lennon N."/>
            <person name="Letendre F."/>
            <person name="LeVine R."/>
            <person name="Lipovsky A."/>
            <person name="Liu X."/>
            <person name="Liu J."/>
            <person name="Liu S."/>
            <person name="Lokyitsang T."/>
            <person name="Lokyitsang Y."/>
            <person name="Lubonja R."/>
            <person name="Lui A."/>
            <person name="MacDonald P."/>
            <person name="Magnisalis V."/>
            <person name="Maru K."/>
            <person name="Matthews C."/>
            <person name="McCusker W."/>
            <person name="McDonough S."/>
            <person name="Mehta T."/>
            <person name="Meldrim J."/>
            <person name="Meneus L."/>
            <person name="Mihai O."/>
            <person name="Mihalev A."/>
            <person name="Mihova T."/>
            <person name="Mittelman R."/>
            <person name="Mlenga V."/>
            <person name="Montmayeur A."/>
            <person name="Mulrain L."/>
            <person name="Navidi A."/>
            <person name="Naylor J."/>
            <person name="Negash T."/>
            <person name="Nguyen T."/>
            <person name="Nguyen N."/>
            <person name="Nicol R."/>
            <person name="Norbu C."/>
            <person name="Norbu N."/>
            <person name="Novod N."/>
            <person name="O'Neill B."/>
            <person name="Osman S."/>
            <person name="Markiewicz E."/>
            <person name="Oyono O.L."/>
            <person name="Patti C."/>
            <person name="Phunkhang P."/>
            <person name="Pierre F."/>
            <person name="Priest M."/>
            <person name="Raghuraman S."/>
            <person name="Rege F."/>
            <person name="Reyes R."/>
            <person name="Rise C."/>
            <person name="Rogov P."/>
            <person name="Ross K."/>
            <person name="Ryan E."/>
            <person name="Settipalli S."/>
            <person name="Shea T."/>
            <person name="Sherpa N."/>
            <person name="Shi L."/>
            <person name="Shih D."/>
            <person name="Sparrow T."/>
            <person name="Spaulding J."/>
            <person name="Stalker J."/>
            <person name="Stange-Thomann N."/>
            <person name="Stavropoulos S."/>
            <person name="Stone C."/>
            <person name="Strader C."/>
            <person name="Tesfaye S."/>
            <person name="Thomson T."/>
            <person name="Thoulutsang Y."/>
            <person name="Thoulutsang D."/>
            <person name="Topham K."/>
            <person name="Topping I."/>
            <person name="Tsamla T."/>
            <person name="Vassiliev H."/>
            <person name="Vo A."/>
            <person name="Wangchuk T."/>
            <person name="Wangdi T."/>
            <person name="Weiand M."/>
            <person name="Wilkinson J."/>
            <person name="Wilson A."/>
            <person name="Yadav S."/>
            <person name="Young G."/>
            <person name="Yu Q."/>
            <person name="Zembek L."/>
            <person name="Zhong D."/>
            <person name="Zimmer A."/>
            <person name="Zwirko Z."/>
            <person name="Jaffe D.B."/>
            <person name="Alvarez P."/>
            <person name="Brockman W."/>
            <person name="Butler J."/>
            <person name="Chin C."/>
            <person name="Gnerre S."/>
            <person name="MacCallum I."/>
            <person name="Graves J.A."/>
            <person name="Ponting C.P."/>
            <person name="Breen M."/>
            <person name="Samollow P.B."/>
            <person name="Lander E.S."/>
            <person name="Lindblad-Toh K."/>
        </authorList>
    </citation>
    <scope>NUCLEOTIDE SEQUENCE [LARGE SCALE GENOMIC DNA]</scope>
</reference>
<evidence type="ECO:0008006" key="5">
    <source>
        <dbReference type="Google" id="ProtNLM"/>
    </source>
</evidence>
<dbReference type="Gene3D" id="3.30.250.20">
    <property type="entry name" value="L1 transposable element, C-terminal domain"/>
    <property type="match status" value="1"/>
</dbReference>
<dbReference type="GeneTree" id="ENSGT01050000244818"/>
<dbReference type="FunFam" id="3.30.70.1820:FF:000001">
    <property type="entry name" value="Uncharacterized protein"/>
    <property type="match status" value="1"/>
</dbReference>
<protein>
    <recommendedName>
        <fullName evidence="5">L1 transposable element RRM domain-containing protein</fullName>
    </recommendedName>
</protein>